<sequence length="90" mass="10109">MDGTISGIGWFLRDHKGMVQWIGAKTYPRMKIVPATETEALRWALIMINSLGEGNGVVDRIAKEALTYESCIPKLVSNWVKTLVDLEQFV</sequence>
<gene>
    <name evidence="2" type="ORF">ANE_LOCUS10451</name>
</gene>
<name>A0A565BGM2_9BRAS</name>
<accession>A0A565BGM2</accession>
<evidence type="ECO:0000259" key="1">
    <source>
        <dbReference type="Pfam" id="PF13456"/>
    </source>
</evidence>
<reference evidence="2" key="1">
    <citation type="submission" date="2019-07" db="EMBL/GenBank/DDBJ databases">
        <authorList>
            <person name="Dittberner H."/>
        </authorList>
    </citation>
    <scope>NUCLEOTIDE SEQUENCE [LARGE SCALE GENOMIC DNA]</scope>
</reference>
<evidence type="ECO:0000313" key="3">
    <source>
        <dbReference type="Proteomes" id="UP000489600"/>
    </source>
</evidence>
<dbReference type="EMBL" id="CABITT030000004">
    <property type="protein sequence ID" value="VVB00007.1"/>
    <property type="molecule type" value="Genomic_DNA"/>
</dbReference>
<keyword evidence="3" id="KW-1185">Reference proteome</keyword>
<organism evidence="2 3">
    <name type="scientific">Arabis nemorensis</name>
    <dbReference type="NCBI Taxonomy" id="586526"/>
    <lineage>
        <taxon>Eukaryota</taxon>
        <taxon>Viridiplantae</taxon>
        <taxon>Streptophyta</taxon>
        <taxon>Embryophyta</taxon>
        <taxon>Tracheophyta</taxon>
        <taxon>Spermatophyta</taxon>
        <taxon>Magnoliopsida</taxon>
        <taxon>eudicotyledons</taxon>
        <taxon>Gunneridae</taxon>
        <taxon>Pentapetalae</taxon>
        <taxon>rosids</taxon>
        <taxon>malvids</taxon>
        <taxon>Brassicales</taxon>
        <taxon>Brassicaceae</taxon>
        <taxon>Arabideae</taxon>
        <taxon>Arabis</taxon>
    </lineage>
</organism>
<dbReference type="Pfam" id="PF13456">
    <property type="entry name" value="RVT_3"/>
    <property type="match status" value="1"/>
</dbReference>
<dbReference type="GO" id="GO:0004523">
    <property type="term" value="F:RNA-DNA hybrid ribonuclease activity"/>
    <property type="evidence" value="ECO:0007669"/>
    <property type="project" value="InterPro"/>
</dbReference>
<dbReference type="AlphaFoldDB" id="A0A565BGM2"/>
<evidence type="ECO:0000313" key="2">
    <source>
        <dbReference type="EMBL" id="VVB00007.1"/>
    </source>
</evidence>
<dbReference type="Proteomes" id="UP000489600">
    <property type="component" value="Unassembled WGS sequence"/>
</dbReference>
<feature type="domain" description="RNase H type-1" evidence="1">
    <location>
        <begin position="4"/>
        <end position="52"/>
    </location>
</feature>
<protein>
    <recommendedName>
        <fullName evidence="1">RNase H type-1 domain-containing protein</fullName>
    </recommendedName>
</protein>
<proteinExistence type="predicted"/>
<dbReference type="GO" id="GO:0003676">
    <property type="term" value="F:nucleic acid binding"/>
    <property type="evidence" value="ECO:0007669"/>
    <property type="project" value="InterPro"/>
</dbReference>
<dbReference type="InterPro" id="IPR002156">
    <property type="entry name" value="RNaseH_domain"/>
</dbReference>
<comment type="caution">
    <text evidence="2">The sequence shown here is derived from an EMBL/GenBank/DDBJ whole genome shotgun (WGS) entry which is preliminary data.</text>
</comment>